<dbReference type="KEGG" id="cai:Caci_1243"/>
<dbReference type="PANTHER" id="PTHR37305">
    <property type="entry name" value="INTEGRAL MEMBRANE PROTEIN-RELATED"/>
    <property type="match status" value="1"/>
</dbReference>
<feature type="transmembrane region" description="Helical" evidence="2">
    <location>
        <begin position="270"/>
        <end position="292"/>
    </location>
</feature>
<keyword evidence="2" id="KW-1133">Transmembrane helix</keyword>
<dbReference type="Proteomes" id="UP000000851">
    <property type="component" value="Chromosome"/>
</dbReference>
<dbReference type="InParanoid" id="C7Q780"/>
<protein>
    <submittedName>
        <fullName evidence="3">ABC-2 type transporter</fullName>
    </submittedName>
</protein>
<proteinExistence type="predicted"/>
<accession>C7Q780</accession>
<dbReference type="GO" id="GO:0140359">
    <property type="term" value="F:ABC-type transporter activity"/>
    <property type="evidence" value="ECO:0007669"/>
    <property type="project" value="InterPro"/>
</dbReference>
<evidence type="ECO:0000256" key="2">
    <source>
        <dbReference type="SAM" id="Phobius"/>
    </source>
</evidence>
<feature type="transmembrane region" description="Helical" evidence="2">
    <location>
        <begin position="190"/>
        <end position="210"/>
    </location>
</feature>
<keyword evidence="2" id="KW-0812">Transmembrane</keyword>
<name>C7Q780_CATAD</name>
<sequence>MSTPSQTGQPQQPGTASGQGPAGAGYAAAQDQVTTQQVPAPGYAPGQQQAGPGYAPGQQQANPGYGPPPQGPGFGGQPGFPGQPGQPGPGQPGQPGQPGPIQYAQPGYAPNQQSPNLAFAGADPFPQARASFGAALRSEWTKIRTVRSTFWTLLITMVITIGLGSLIALGSSSHPSPDDDFTANSMSGLFFGQLVIVVFGAMAITAEYSTGMIRTALTSQPRRGTLLGAKTVIVAAVALTVGLICSFASFFIATAIYSGHGIQLSLSDPGVLRAVIGGGLYMTVTALLAFGLGALLRHTAGAITTAVGILFVLFILVQFLPGNWRTDISKWIPFNAGLQIITTRPQDDMLSPWAGFGVFVAYAAVALIGGAIVMRKKDA</sequence>
<evidence type="ECO:0000313" key="4">
    <source>
        <dbReference type="Proteomes" id="UP000000851"/>
    </source>
</evidence>
<keyword evidence="2" id="KW-0472">Membrane</keyword>
<reference evidence="3 4" key="1">
    <citation type="journal article" date="2009" name="Stand. Genomic Sci.">
        <title>Complete genome sequence of Catenulispora acidiphila type strain (ID 139908).</title>
        <authorList>
            <person name="Copeland A."/>
            <person name="Lapidus A."/>
            <person name="Glavina Del Rio T."/>
            <person name="Nolan M."/>
            <person name="Lucas S."/>
            <person name="Chen F."/>
            <person name="Tice H."/>
            <person name="Cheng J.F."/>
            <person name="Bruce D."/>
            <person name="Goodwin L."/>
            <person name="Pitluck S."/>
            <person name="Mikhailova N."/>
            <person name="Pati A."/>
            <person name="Ivanova N."/>
            <person name="Mavromatis K."/>
            <person name="Chen A."/>
            <person name="Palaniappan K."/>
            <person name="Chain P."/>
            <person name="Land M."/>
            <person name="Hauser L."/>
            <person name="Chang Y.J."/>
            <person name="Jeffries C.D."/>
            <person name="Chertkov O."/>
            <person name="Brettin T."/>
            <person name="Detter J.C."/>
            <person name="Han C."/>
            <person name="Ali Z."/>
            <person name="Tindall B.J."/>
            <person name="Goker M."/>
            <person name="Bristow J."/>
            <person name="Eisen J.A."/>
            <person name="Markowitz V."/>
            <person name="Hugenholtz P."/>
            <person name="Kyrpides N.C."/>
            <person name="Klenk H.P."/>
        </authorList>
    </citation>
    <scope>NUCLEOTIDE SEQUENCE [LARGE SCALE GENOMIC DNA]</scope>
    <source>
        <strain evidence="4">DSM 44928 / JCM 14897 / NBRC 102108 / NRRL B-24433 / ID139908</strain>
    </source>
</reference>
<dbReference type="PANTHER" id="PTHR37305:SF1">
    <property type="entry name" value="MEMBRANE PROTEIN"/>
    <property type="match status" value="1"/>
</dbReference>
<evidence type="ECO:0000256" key="1">
    <source>
        <dbReference type="SAM" id="MobiDB-lite"/>
    </source>
</evidence>
<gene>
    <name evidence="3" type="ordered locus">Caci_1243</name>
</gene>
<dbReference type="RefSeq" id="WP_012785462.1">
    <property type="nucleotide sequence ID" value="NC_013131.1"/>
</dbReference>
<feature type="compositionally biased region" description="Low complexity" evidence="1">
    <location>
        <begin position="1"/>
        <end position="64"/>
    </location>
</feature>
<feature type="transmembrane region" description="Helical" evidence="2">
    <location>
        <begin position="150"/>
        <end position="170"/>
    </location>
</feature>
<feature type="compositionally biased region" description="Pro residues" evidence="1">
    <location>
        <begin position="84"/>
        <end position="98"/>
    </location>
</feature>
<dbReference type="EMBL" id="CP001700">
    <property type="protein sequence ID" value="ACU70168.1"/>
    <property type="molecule type" value="Genomic_DNA"/>
</dbReference>
<feature type="transmembrane region" description="Helical" evidence="2">
    <location>
        <begin position="299"/>
        <end position="320"/>
    </location>
</feature>
<dbReference type="Pfam" id="PF12679">
    <property type="entry name" value="ABC2_membrane_2"/>
    <property type="match status" value="1"/>
</dbReference>
<dbReference type="HOGENOM" id="CLU_051674_0_0_11"/>
<feature type="transmembrane region" description="Helical" evidence="2">
    <location>
        <begin position="231"/>
        <end position="258"/>
    </location>
</feature>
<evidence type="ECO:0000313" key="3">
    <source>
        <dbReference type="EMBL" id="ACU70168.1"/>
    </source>
</evidence>
<dbReference type="GO" id="GO:0005886">
    <property type="term" value="C:plasma membrane"/>
    <property type="evidence" value="ECO:0007669"/>
    <property type="project" value="UniProtKB-SubCell"/>
</dbReference>
<keyword evidence="4" id="KW-1185">Reference proteome</keyword>
<feature type="region of interest" description="Disordered" evidence="1">
    <location>
        <begin position="1"/>
        <end position="122"/>
    </location>
</feature>
<organism evidence="3 4">
    <name type="scientific">Catenulispora acidiphila (strain DSM 44928 / JCM 14897 / NBRC 102108 / NRRL B-24433 / ID139908)</name>
    <dbReference type="NCBI Taxonomy" id="479433"/>
    <lineage>
        <taxon>Bacteria</taxon>
        <taxon>Bacillati</taxon>
        <taxon>Actinomycetota</taxon>
        <taxon>Actinomycetes</taxon>
        <taxon>Catenulisporales</taxon>
        <taxon>Catenulisporaceae</taxon>
        <taxon>Catenulispora</taxon>
    </lineage>
</organism>
<feature type="transmembrane region" description="Helical" evidence="2">
    <location>
        <begin position="353"/>
        <end position="374"/>
    </location>
</feature>
<dbReference type="eggNOG" id="COG1277">
    <property type="taxonomic scope" value="Bacteria"/>
</dbReference>
<dbReference type="AlphaFoldDB" id="C7Q780"/>
<dbReference type="STRING" id="479433.Caci_1243"/>